<organism evidence="3">
    <name type="scientific">Leifsonia sp. NPDC080035</name>
    <dbReference type="NCBI Taxonomy" id="3143936"/>
    <lineage>
        <taxon>Bacteria</taxon>
        <taxon>Bacillati</taxon>
        <taxon>Actinomycetota</taxon>
        <taxon>Actinomycetes</taxon>
        <taxon>Micrococcales</taxon>
        <taxon>Microbacteriaceae</taxon>
        <taxon>Leifsonia</taxon>
    </lineage>
</organism>
<dbReference type="AlphaFoldDB" id="A0AAU7GD51"/>
<dbReference type="InterPro" id="IPR008863">
    <property type="entry name" value="Toxic_anion-R_TelA"/>
</dbReference>
<feature type="region of interest" description="Disordered" evidence="2">
    <location>
        <begin position="1"/>
        <end position="20"/>
    </location>
</feature>
<accession>A0AAU7GD51</accession>
<protein>
    <submittedName>
        <fullName evidence="3">Toxic anion resistance protein</fullName>
    </submittedName>
</protein>
<reference evidence="3" key="1">
    <citation type="submission" date="2024-05" db="EMBL/GenBank/DDBJ databases">
        <title>The Natural Products Discovery Center: Release of the First 8490 Sequenced Strains for Exploring Actinobacteria Biosynthetic Diversity.</title>
        <authorList>
            <person name="Kalkreuter E."/>
            <person name="Kautsar S.A."/>
            <person name="Yang D."/>
            <person name="Bader C.D."/>
            <person name="Teijaro C.N."/>
            <person name="Fluegel L."/>
            <person name="Davis C.M."/>
            <person name="Simpson J.R."/>
            <person name="Lauterbach L."/>
            <person name="Steele A.D."/>
            <person name="Gui C."/>
            <person name="Meng S."/>
            <person name="Li G."/>
            <person name="Viehrig K."/>
            <person name="Ye F."/>
            <person name="Su P."/>
            <person name="Kiefer A.F."/>
            <person name="Nichols A."/>
            <person name="Cepeda A.J."/>
            <person name="Yan W."/>
            <person name="Fan B."/>
            <person name="Jiang Y."/>
            <person name="Adhikari A."/>
            <person name="Zheng C.-J."/>
            <person name="Schuster L."/>
            <person name="Cowan T.M."/>
            <person name="Smanski M.J."/>
            <person name="Chevrette M.G."/>
            <person name="de Carvalho L.P.S."/>
            <person name="Shen B."/>
        </authorList>
    </citation>
    <scope>NUCLEOTIDE SEQUENCE</scope>
    <source>
        <strain evidence="3">NPDC080035</strain>
    </source>
</reference>
<dbReference type="EMBL" id="CP157390">
    <property type="protein sequence ID" value="XBM48842.1"/>
    <property type="molecule type" value="Genomic_DNA"/>
</dbReference>
<gene>
    <name evidence="3" type="ORF">AAME72_03040</name>
</gene>
<dbReference type="Pfam" id="PF05816">
    <property type="entry name" value="TelA"/>
    <property type="match status" value="1"/>
</dbReference>
<proteinExistence type="inferred from homology"/>
<dbReference type="RefSeq" id="WP_348788763.1">
    <property type="nucleotide sequence ID" value="NZ_CP157390.1"/>
</dbReference>
<evidence type="ECO:0000256" key="1">
    <source>
        <dbReference type="ARBA" id="ARBA00005541"/>
    </source>
</evidence>
<sequence>MDTSPDDGLRPPDAVPEVADDQAVGMVSIPPERVAELEARAREFVAELAAADPDSDAFRRKIAGFSLLGDAEMRASSDASRQLLSRPAASLAAARGKQVPSDPQYGVIRTLQQLRATVSDFDPQHLTGRNRMLARLPGGRRLRQYAQRFESAQKQLDAIVESLEHGQEWLRRDNVDIEKERAALWKTTERLNEYVTLAAALDEATVARAGDLRVTDPDRATRLEKEALFPIRQRRQDLTTQIAVSVQAYLALDVIRQNNVELIKGVERAKTTTVSALRTAVVVAQALENQRLVIDQLGALHQSTNALIGRTGEVLREQTEQVQKEQTTSAVDVEVLQRAFDNVFATMDSIDTYRSRAIDSMATTVDALERQVARSRGYLRRSRNSGSGSGAGSV</sequence>
<comment type="similarity">
    <text evidence="1">Belongs to the TelA family.</text>
</comment>
<dbReference type="PANTHER" id="PTHR38432:SF1">
    <property type="entry name" value="TELA-LIKE PROTEIN SAOUHSC_01408"/>
    <property type="match status" value="1"/>
</dbReference>
<dbReference type="PANTHER" id="PTHR38432">
    <property type="entry name" value="TELA-LIKE PROTEIN SAOUHSC_01408"/>
    <property type="match status" value="1"/>
</dbReference>
<evidence type="ECO:0000313" key="3">
    <source>
        <dbReference type="EMBL" id="XBM48842.1"/>
    </source>
</evidence>
<name>A0AAU7GD51_9MICO</name>
<evidence type="ECO:0000256" key="2">
    <source>
        <dbReference type="SAM" id="MobiDB-lite"/>
    </source>
</evidence>